<evidence type="ECO:0000256" key="1">
    <source>
        <dbReference type="SAM" id="Phobius"/>
    </source>
</evidence>
<keyword evidence="1" id="KW-0472">Membrane</keyword>
<dbReference type="InterPro" id="IPR049220">
    <property type="entry name" value="DUF6868"/>
</dbReference>
<proteinExistence type="predicted"/>
<evidence type="ECO:0000259" key="2">
    <source>
        <dbReference type="Pfam" id="PF21742"/>
    </source>
</evidence>
<dbReference type="RefSeq" id="WP_014107190.1">
    <property type="nucleotide sequence ID" value="NC_016041.1"/>
</dbReference>
<keyword evidence="1" id="KW-0812">Transmembrane</keyword>
<dbReference type="KEGG" id="gni:GNIT_0157"/>
<dbReference type="AlphaFoldDB" id="G4QIX2"/>
<dbReference type="eggNOG" id="ENOG5033CK7">
    <property type="taxonomic scope" value="Bacteria"/>
</dbReference>
<gene>
    <name evidence="3" type="ordered locus">GNIT_0157</name>
</gene>
<feature type="domain" description="DUF6868" evidence="2">
    <location>
        <begin position="6"/>
        <end position="80"/>
    </location>
</feature>
<organism evidence="3 4">
    <name type="scientific">Glaciecola nitratireducens (strain JCM 12485 / KCTC 12276 / FR1064)</name>
    <dbReference type="NCBI Taxonomy" id="1085623"/>
    <lineage>
        <taxon>Bacteria</taxon>
        <taxon>Pseudomonadati</taxon>
        <taxon>Pseudomonadota</taxon>
        <taxon>Gammaproteobacteria</taxon>
        <taxon>Alteromonadales</taxon>
        <taxon>Alteromonadaceae</taxon>
        <taxon>Brumicola</taxon>
    </lineage>
</organism>
<protein>
    <recommendedName>
        <fullName evidence="2">DUF6868 domain-containing protein</fullName>
    </recommendedName>
</protein>
<reference evidence="3 4" key="1">
    <citation type="journal article" date="2011" name="J. Bacteriol.">
        <title>Complete genome sequence of seawater bacterium Glaciecola nitratireducens FR1064T.</title>
        <authorList>
            <person name="Bian F."/>
            <person name="Qin Q.L."/>
            <person name="Xie B.B."/>
            <person name="Shu Y.L."/>
            <person name="Zhang X.Y."/>
            <person name="Yu Y."/>
            <person name="Chen B."/>
            <person name="Chen X.L."/>
            <person name="Zhou B.C."/>
            <person name="Zhang Y.Z."/>
        </authorList>
    </citation>
    <scope>NUCLEOTIDE SEQUENCE [LARGE SCALE GENOMIC DNA]</scope>
    <source>
        <strain evidence="4">JCM 12485 / KCTC 12276 / FR1064</strain>
    </source>
</reference>
<feature type="transmembrane region" description="Helical" evidence="1">
    <location>
        <begin position="53"/>
        <end position="75"/>
    </location>
</feature>
<dbReference type="HOGENOM" id="CLU_180528_0_0_6"/>
<name>G4QIX2_GLANF</name>
<dbReference type="Proteomes" id="UP000009282">
    <property type="component" value="Chromosome"/>
</dbReference>
<keyword evidence="1" id="KW-1133">Transmembrane helix</keyword>
<evidence type="ECO:0000313" key="3">
    <source>
        <dbReference type="EMBL" id="AEP28311.1"/>
    </source>
</evidence>
<feature type="transmembrane region" description="Helical" evidence="1">
    <location>
        <begin position="12"/>
        <end position="32"/>
    </location>
</feature>
<sequence length="82" mass="9540">MSTAIQLTAFLGWASILNIALLCLSTLIFMLMRHTVTRVHSKMFSIPESELPLVYFKFLAHYKLLIWMFCLVPYISMKCMGY</sequence>
<dbReference type="Pfam" id="PF21742">
    <property type="entry name" value="DUF6868"/>
    <property type="match status" value="1"/>
</dbReference>
<keyword evidence="4" id="KW-1185">Reference proteome</keyword>
<evidence type="ECO:0000313" key="4">
    <source>
        <dbReference type="Proteomes" id="UP000009282"/>
    </source>
</evidence>
<accession>G4QIX2</accession>
<dbReference type="EMBL" id="CP003060">
    <property type="protein sequence ID" value="AEP28311.1"/>
    <property type="molecule type" value="Genomic_DNA"/>
</dbReference>